<dbReference type="PANTHER" id="PTHR47338">
    <property type="entry name" value="ZN(II)2CYS6 TRANSCRIPTION FACTOR (EUROFUNG)-RELATED"/>
    <property type="match status" value="1"/>
</dbReference>
<dbReference type="SUPFAM" id="SSF57701">
    <property type="entry name" value="Zn2/Cys6 DNA-binding domain"/>
    <property type="match status" value="1"/>
</dbReference>
<evidence type="ECO:0000256" key="4">
    <source>
        <dbReference type="ARBA" id="ARBA00023163"/>
    </source>
</evidence>
<dbReference type="PROSITE" id="PS50048">
    <property type="entry name" value="ZN2_CY6_FUNGAL_2"/>
    <property type="match status" value="1"/>
</dbReference>
<dbReference type="GO" id="GO:0008270">
    <property type="term" value="F:zinc ion binding"/>
    <property type="evidence" value="ECO:0007669"/>
    <property type="project" value="InterPro"/>
</dbReference>
<feature type="domain" description="Zn(2)-C6 fungal-type" evidence="7">
    <location>
        <begin position="29"/>
        <end position="58"/>
    </location>
</feature>
<dbReference type="GO" id="GO:0005634">
    <property type="term" value="C:nucleus"/>
    <property type="evidence" value="ECO:0007669"/>
    <property type="project" value="UniProtKB-SubCell"/>
</dbReference>
<dbReference type="InterPro" id="IPR050815">
    <property type="entry name" value="TF_fung"/>
</dbReference>
<gene>
    <name evidence="8" type="ORF">BC938DRAFT_480287</name>
</gene>
<dbReference type="GO" id="GO:0000981">
    <property type="term" value="F:DNA-binding transcription factor activity, RNA polymerase II-specific"/>
    <property type="evidence" value="ECO:0007669"/>
    <property type="project" value="InterPro"/>
</dbReference>
<evidence type="ECO:0000256" key="5">
    <source>
        <dbReference type="ARBA" id="ARBA00023242"/>
    </source>
</evidence>
<evidence type="ECO:0000313" key="8">
    <source>
        <dbReference type="EMBL" id="RUS29751.1"/>
    </source>
</evidence>
<dbReference type="InterPro" id="IPR001138">
    <property type="entry name" value="Zn2Cys6_DnaBD"/>
</dbReference>
<dbReference type="Gene3D" id="4.10.240.10">
    <property type="entry name" value="Zn(2)-C6 fungal-type DNA-binding domain"/>
    <property type="match status" value="1"/>
</dbReference>
<keyword evidence="9" id="KW-1185">Reference proteome</keyword>
<dbReference type="CDD" id="cd12148">
    <property type="entry name" value="fungal_TF_MHR"/>
    <property type="match status" value="1"/>
</dbReference>
<evidence type="ECO:0000256" key="2">
    <source>
        <dbReference type="ARBA" id="ARBA00022723"/>
    </source>
</evidence>
<keyword evidence="4" id="KW-0804">Transcription</keyword>
<name>A0A433QJ65_9FUNG</name>
<dbReference type="Pfam" id="PF00172">
    <property type="entry name" value="Zn_clus"/>
    <property type="match status" value="1"/>
</dbReference>
<dbReference type="EMBL" id="RBNJ01004731">
    <property type="protein sequence ID" value="RUS29751.1"/>
    <property type="molecule type" value="Genomic_DNA"/>
</dbReference>
<keyword evidence="3" id="KW-0805">Transcription regulation</keyword>
<dbReference type="CDD" id="cd00067">
    <property type="entry name" value="GAL4"/>
    <property type="match status" value="1"/>
</dbReference>
<dbReference type="Proteomes" id="UP000274822">
    <property type="component" value="Unassembled WGS sequence"/>
</dbReference>
<evidence type="ECO:0000256" key="3">
    <source>
        <dbReference type="ARBA" id="ARBA00023015"/>
    </source>
</evidence>
<feature type="region of interest" description="Disordered" evidence="6">
    <location>
        <begin position="108"/>
        <end position="157"/>
    </location>
</feature>
<accession>A0A433QJ65</accession>
<evidence type="ECO:0000256" key="6">
    <source>
        <dbReference type="SAM" id="MobiDB-lite"/>
    </source>
</evidence>
<evidence type="ECO:0000256" key="1">
    <source>
        <dbReference type="ARBA" id="ARBA00004123"/>
    </source>
</evidence>
<dbReference type="PANTHER" id="PTHR47338:SF5">
    <property type="entry name" value="ZN(II)2CYS6 TRANSCRIPTION FACTOR (EUROFUNG)"/>
    <property type="match status" value="1"/>
</dbReference>
<comment type="caution">
    <text evidence="8">The sequence shown here is derived from an EMBL/GenBank/DDBJ whole genome shotgun (WGS) entry which is preliminary data.</text>
</comment>
<organism evidence="8 9">
    <name type="scientific">Jimgerdemannia flammicorona</name>
    <dbReference type="NCBI Taxonomy" id="994334"/>
    <lineage>
        <taxon>Eukaryota</taxon>
        <taxon>Fungi</taxon>
        <taxon>Fungi incertae sedis</taxon>
        <taxon>Mucoromycota</taxon>
        <taxon>Mucoromycotina</taxon>
        <taxon>Endogonomycetes</taxon>
        <taxon>Endogonales</taxon>
        <taxon>Endogonaceae</taxon>
        <taxon>Jimgerdemannia</taxon>
    </lineage>
</organism>
<dbReference type="SMART" id="SM00066">
    <property type="entry name" value="GAL4"/>
    <property type="match status" value="1"/>
</dbReference>
<keyword evidence="5" id="KW-0539">Nucleus</keyword>
<dbReference type="InterPro" id="IPR036864">
    <property type="entry name" value="Zn2-C6_fun-type_DNA-bd_sf"/>
</dbReference>
<dbReference type="PROSITE" id="PS00463">
    <property type="entry name" value="ZN2_CY6_FUNGAL_1"/>
    <property type="match status" value="1"/>
</dbReference>
<keyword evidence="2" id="KW-0479">Metal-binding</keyword>
<proteinExistence type="predicted"/>
<dbReference type="AlphaFoldDB" id="A0A433QJ65"/>
<protein>
    <recommendedName>
        <fullName evidence="7">Zn(2)-C6 fungal-type domain-containing protein</fullName>
    </recommendedName>
</protein>
<reference evidence="8 9" key="1">
    <citation type="journal article" date="2018" name="New Phytol.">
        <title>Phylogenomics of Endogonaceae and evolution of mycorrhizas within Mucoromycota.</title>
        <authorList>
            <person name="Chang Y."/>
            <person name="Desiro A."/>
            <person name="Na H."/>
            <person name="Sandor L."/>
            <person name="Lipzen A."/>
            <person name="Clum A."/>
            <person name="Barry K."/>
            <person name="Grigoriev I.V."/>
            <person name="Martin F.M."/>
            <person name="Stajich J.E."/>
            <person name="Smith M.E."/>
            <person name="Bonito G."/>
            <person name="Spatafora J.W."/>
        </authorList>
    </citation>
    <scope>NUCLEOTIDE SEQUENCE [LARGE SCALE GENOMIC DNA]</scope>
    <source>
        <strain evidence="8 9">AD002</strain>
    </source>
</reference>
<evidence type="ECO:0000313" key="9">
    <source>
        <dbReference type="Proteomes" id="UP000274822"/>
    </source>
</evidence>
<comment type="subcellular location">
    <subcellularLocation>
        <location evidence="1">Nucleus</location>
    </subcellularLocation>
</comment>
<evidence type="ECO:0000259" key="7">
    <source>
        <dbReference type="PROSITE" id="PS50048"/>
    </source>
</evidence>
<sequence>MSHAESAFNYRYFQKVWDPTKLDGRTRDACTRCRDKRAKCDGQRPCRRCQSGNDECVYMPPKARGARAELDENEQKLATELIRDVAIMKRSMDKLGVEIKQMKARKKAAVASKPKIEDEDYSVPRLAEGEEDDEDNENLPWDDQIVPGLGPDHSGTESKPWLITLNKRGLRVQTDIKDTRQLFEFLVRLATPSNVPRAPATQFSPIGTRAMRMILTIQWPRWHKTQQARLNATLIVPNKKVAVPSTLDIGPEMEIVFLKLILRQTDLCFPSFRKKYSESLLSKEPPSPHCMALLYTISALNTQHVFMAHFNPTVLQLPANFDKTNIVRELGEHFFFRARELIIDQILESDSGSDSDDLCADTVDALYGMAGYQLTNSNYSLAVSYLGMSLRVAIQLNYHKALRGTTKTVDISELENALVWNLIACTDQSVASFSNTPAQTAPEDTYLNILDIKIRVPDDMPEERLQLINEVLYTAKGSAIRRDYLNAWYGEDAPEPTKEVLDRFAEAMARWADELPPNLHLTGTPFKSRTSFLIAVKIHMMHQSSLLSLYQPFLPFVHPDPDSLPPGLSQQAERAFSKAAVMLTRITHTHVVMGGCEFPPPGFAFPFNLSPIGGTAHMQLIGSKDADIAMRHRAYLARSRKIVMKTGGYKMRSPQVLKYVQSCEQFMAQHGIDFDADSRIDPRDYFDPVKLPGFGW</sequence>